<reference evidence="1" key="1">
    <citation type="journal article" date="2015" name="Nature">
        <title>Complex archaea that bridge the gap between prokaryotes and eukaryotes.</title>
        <authorList>
            <person name="Spang A."/>
            <person name="Saw J.H."/>
            <person name="Jorgensen S.L."/>
            <person name="Zaremba-Niedzwiedzka K."/>
            <person name="Martijn J."/>
            <person name="Lind A.E."/>
            <person name="van Eijk R."/>
            <person name="Schleper C."/>
            <person name="Guy L."/>
            <person name="Ettema T.J."/>
        </authorList>
    </citation>
    <scope>NUCLEOTIDE SEQUENCE</scope>
</reference>
<dbReference type="EMBL" id="LAZR01004204">
    <property type="protein sequence ID" value="KKN10794.1"/>
    <property type="molecule type" value="Genomic_DNA"/>
</dbReference>
<gene>
    <name evidence="1" type="ORF">LCGC14_1033070</name>
</gene>
<feature type="non-terminal residue" evidence="1">
    <location>
        <position position="1"/>
    </location>
</feature>
<accession>A0A0F9MYQ4</accession>
<dbReference type="InterPro" id="IPR036388">
    <property type="entry name" value="WH-like_DNA-bd_sf"/>
</dbReference>
<sequence>TSGAEAKLPQLVTSAWLAEQYDVTPETIRNWVKKGMHKVGFAKYDPRDCAAWIKRNERVEGAKQYKLGKSKYSKEEWDLRKAAAITLQEELQLAGKRGDVVSISVIKSEIDGILEGMRLQLKSIPGQWAGAILGLETKALAQDKLNGLVDELMEVLSKPPELPDFEELERLEQSLENETE</sequence>
<name>A0A0F9MYQ4_9ZZZZ</name>
<evidence type="ECO:0000313" key="1">
    <source>
        <dbReference type="EMBL" id="KKN10794.1"/>
    </source>
</evidence>
<organism evidence="1">
    <name type="scientific">marine sediment metagenome</name>
    <dbReference type="NCBI Taxonomy" id="412755"/>
    <lineage>
        <taxon>unclassified sequences</taxon>
        <taxon>metagenomes</taxon>
        <taxon>ecological metagenomes</taxon>
    </lineage>
</organism>
<dbReference type="Gene3D" id="1.10.10.10">
    <property type="entry name" value="Winged helix-like DNA-binding domain superfamily/Winged helix DNA-binding domain"/>
    <property type="match status" value="1"/>
</dbReference>
<comment type="caution">
    <text evidence="1">The sequence shown here is derived from an EMBL/GenBank/DDBJ whole genome shotgun (WGS) entry which is preliminary data.</text>
</comment>
<dbReference type="AlphaFoldDB" id="A0A0F9MYQ4"/>
<protein>
    <submittedName>
        <fullName evidence="1">Uncharacterized protein</fullName>
    </submittedName>
</protein>
<proteinExistence type="predicted"/>